<evidence type="ECO:0000313" key="2">
    <source>
        <dbReference type="EMBL" id="PUA79505.1"/>
    </source>
</evidence>
<evidence type="ECO:0000259" key="1">
    <source>
        <dbReference type="Pfam" id="PF18598"/>
    </source>
</evidence>
<comment type="caution">
    <text evidence="2">The sequence shown here is derived from an EMBL/GenBank/DDBJ whole genome shotgun (WGS) entry which is preliminary data.</text>
</comment>
<evidence type="ECO:0000313" key="3">
    <source>
        <dbReference type="Proteomes" id="UP000244867"/>
    </source>
</evidence>
<dbReference type="OrthoDB" id="158903at2"/>
<dbReference type="AlphaFoldDB" id="A0A2R7YSX9"/>
<dbReference type="Gene3D" id="1.10.357.10">
    <property type="entry name" value="Tetracycline Repressor, domain 2"/>
    <property type="match status" value="1"/>
</dbReference>
<dbReference type="EMBL" id="PYXZ01000010">
    <property type="protein sequence ID" value="PUA79505.1"/>
    <property type="molecule type" value="Genomic_DNA"/>
</dbReference>
<reference evidence="2 3" key="1">
    <citation type="submission" date="2018-03" db="EMBL/GenBank/DDBJ databases">
        <authorList>
            <person name="Keele B.F."/>
        </authorList>
    </citation>
    <scope>NUCLEOTIDE SEQUENCE [LARGE SCALE GENOMIC DNA]</scope>
    <source>
        <strain evidence="2 3">IB-3</strain>
    </source>
</reference>
<keyword evidence="3" id="KW-1185">Reference proteome</keyword>
<proteinExistence type="predicted"/>
<sequence length="198" mass="22336">MSDTPLSRMLSESETRRPDALTAFRLARKRFLSSDRVEMREIAADLGVSRTTLFRWVGSRDDLLVEICWSIAKPTLQHATAAADDLVGGDRIASIAEAFARSSIDAPFYREFLRREPERALRLNTTAASPFQERVIDHFASVIQEEVDERRLTSTLEVADLAYLVVRLLQSYAYADVIAGESPEPDKVRRSVSGFLRD</sequence>
<dbReference type="Gene3D" id="1.10.10.60">
    <property type="entry name" value="Homeodomain-like"/>
    <property type="match status" value="1"/>
</dbReference>
<organism evidence="2 3">
    <name type="scientific">Nocardioides currus</name>
    <dbReference type="NCBI Taxonomy" id="2133958"/>
    <lineage>
        <taxon>Bacteria</taxon>
        <taxon>Bacillati</taxon>
        <taxon>Actinomycetota</taxon>
        <taxon>Actinomycetes</taxon>
        <taxon>Propionibacteriales</taxon>
        <taxon>Nocardioidaceae</taxon>
        <taxon>Nocardioides</taxon>
    </lineage>
</organism>
<gene>
    <name evidence="2" type="ORF">C7S10_19245</name>
</gene>
<dbReference type="SUPFAM" id="SSF46689">
    <property type="entry name" value="Homeodomain-like"/>
    <property type="match status" value="1"/>
</dbReference>
<accession>A0A2R7YSX9</accession>
<dbReference type="InterPro" id="IPR009057">
    <property type="entry name" value="Homeodomain-like_sf"/>
</dbReference>
<dbReference type="Proteomes" id="UP000244867">
    <property type="component" value="Unassembled WGS sequence"/>
</dbReference>
<name>A0A2R7YSX9_9ACTN</name>
<feature type="domain" description="QsdR TetR regulatory C-terminal" evidence="1">
    <location>
        <begin position="88"/>
        <end position="196"/>
    </location>
</feature>
<dbReference type="InterPro" id="IPR041485">
    <property type="entry name" value="TetR_C_36"/>
</dbReference>
<protein>
    <submittedName>
        <fullName evidence="2">TetR family transcriptional regulator</fullName>
    </submittedName>
</protein>
<dbReference type="Pfam" id="PF18598">
    <property type="entry name" value="TetR_C_36"/>
    <property type="match status" value="1"/>
</dbReference>